<accession>A0AAE3ZWG0</accession>
<dbReference type="EMBL" id="JAVDYC010000001">
    <property type="protein sequence ID" value="MDR7326136.1"/>
    <property type="molecule type" value="Genomic_DNA"/>
</dbReference>
<comment type="caution">
    <text evidence="2">The sequence shown here is derived from an EMBL/GenBank/DDBJ whole genome shotgun (WGS) entry which is preliminary data.</text>
</comment>
<dbReference type="AlphaFoldDB" id="A0AAE3ZWG0"/>
<protein>
    <submittedName>
        <fullName evidence="2">Polyhydroxyalkanoate synthesis regulator phasin</fullName>
    </submittedName>
</protein>
<dbReference type="Proteomes" id="UP001183629">
    <property type="component" value="Unassembled WGS sequence"/>
</dbReference>
<organism evidence="2 3">
    <name type="scientific">Catenuloplanes niger</name>
    <dbReference type="NCBI Taxonomy" id="587534"/>
    <lineage>
        <taxon>Bacteria</taxon>
        <taxon>Bacillati</taxon>
        <taxon>Actinomycetota</taxon>
        <taxon>Actinomycetes</taxon>
        <taxon>Micromonosporales</taxon>
        <taxon>Micromonosporaceae</taxon>
        <taxon>Catenuloplanes</taxon>
    </lineage>
</organism>
<proteinExistence type="predicted"/>
<name>A0AAE3ZWG0_9ACTN</name>
<reference evidence="2 3" key="1">
    <citation type="submission" date="2023-07" db="EMBL/GenBank/DDBJ databases">
        <title>Sequencing the genomes of 1000 actinobacteria strains.</title>
        <authorList>
            <person name="Klenk H.-P."/>
        </authorList>
    </citation>
    <scope>NUCLEOTIDE SEQUENCE [LARGE SCALE GENOMIC DNA]</scope>
    <source>
        <strain evidence="2 3">DSM 44711</strain>
    </source>
</reference>
<gene>
    <name evidence="2" type="ORF">J2S44_006386</name>
</gene>
<evidence type="ECO:0000313" key="2">
    <source>
        <dbReference type="EMBL" id="MDR7326136.1"/>
    </source>
</evidence>
<sequence>MPKEAWRAYLDLALGLTESSRKQATKTAMRLVGKGGATAVQLQALVEDALAAGTANRAVVERLVRTEVDRALTVVGLAKSDEVAALRQRVAELEDRLAARPADVPGDLPVEPAVEAAAAASVAEPAAAPVKKVVAKKTVAKKAVAKAPGGGTAVPDALAAPAVPAADEPVAEVPAPARTITPPRKAAKKVPTIKAAPPAGRKAVPTPADLPPAVKKAPAKRAKKVVPPLFDDGTPGR</sequence>
<evidence type="ECO:0000313" key="3">
    <source>
        <dbReference type="Proteomes" id="UP001183629"/>
    </source>
</evidence>
<dbReference type="RefSeq" id="WP_310421409.1">
    <property type="nucleotide sequence ID" value="NZ_JAVDYC010000001.1"/>
</dbReference>
<feature type="region of interest" description="Disordered" evidence="1">
    <location>
        <begin position="181"/>
        <end position="237"/>
    </location>
</feature>
<keyword evidence="3" id="KW-1185">Reference proteome</keyword>
<evidence type="ECO:0000256" key="1">
    <source>
        <dbReference type="SAM" id="MobiDB-lite"/>
    </source>
</evidence>